<dbReference type="EMBL" id="FN595767">
    <property type="protein sequence ID" value="CCB52174.1"/>
    <property type="molecule type" value="Genomic_DNA"/>
</dbReference>
<gene>
    <name evidence="2" type="ordered locus">VIT_13s0047g00570</name>
</gene>
<keyword evidence="3" id="KW-1185">Reference proteome</keyword>
<feature type="region of interest" description="Disordered" evidence="1">
    <location>
        <begin position="1"/>
        <end position="27"/>
    </location>
</feature>
<proteinExistence type="predicted"/>
<evidence type="ECO:0000256" key="1">
    <source>
        <dbReference type="SAM" id="MobiDB-lite"/>
    </source>
</evidence>
<dbReference type="Proteomes" id="UP000009183">
    <property type="component" value="Chromosome 13"/>
</dbReference>
<sequence length="27" mass="3201">MDSESKGWTELGEKQNNEDVDEMMERL</sequence>
<name>F6HIU9_VITVI</name>
<evidence type="ECO:0000313" key="3">
    <source>
        <dbReference type="Proteomes" id="UP000009183"/>
    </source>
</evidence>
<dbReference type="PaxDb" id="29760-VIT_13s0047g00570.t01"/>
<dbReference type="HOGENOM" id="CLU_3415632_0_0_1"/>
<dbReference type="InParanoid" id="F6HIU9"/>
<dbReference type="AlphaFoldDB" id="F6HIU9"/>
<reference evidence="3" key="1">
    <citation type="journal article" date="2007" name="Nature">
        <title>The grapevine genome sequence suggests ancestral hexaploidization in major angiosperm phyla.</title>
        <authorList>
            <consortium name="The French-Italian Public Consortium for Grapevine Genome Characterization."/>
            <person name="Jaillon O."/>
            <person name="Aury J.-M."/>
            <person name="Noel B."/>
            <person name="Policriti A."/>
            <person name="Clepet C."/>
            <person name="Casagrande A."/>
            <person name="Choisne N."/>
            <person name="Aubourg S."/>
            <person name="Vitulo N."/>
            <person name="Jubin C."/>
            <person name="Vezzi A."/>
            <person name="Legeai F."/>
            <person name="Hugueney P."/>
            <person name="Dasilva C."/>
            <person name="Horner D."/>
            <person name="Mica E."/>
            <person name="Jublot D."/>
            <person name="Poulain J."/>
            <person name="Bruyere C."/>
            <person name="Billault A."/>
            <person name="Segurens B."/>
            <person name="Gouyvenoux M."/>
            <person name="Ugarte E."/>
            <person name="Cattonaro F."/>
            <person name="Anthouard V."/>
            <person name="Vico V."/>
            <person name="Del Fabbro C."/>
            <person name="Alaux M."/>
            <person name="Di Gaspero G."/>
            <person name="Dumas V."/>
            <person name="Felice N."/>
            <person name="Paillard S."/>
            <person name="Juman I."/>
            <person name="Moroldo M."/>
            <person name="Scalabrin S."/>
            <person name="Canaguier A."/>
            <person name="Le Clainche I."/>
            <person name="Malacrida G."/>
            <person name="Durand E."/>
            <person name="Pesole G."/>
            <person name="Laucou V."/>
            <person name="Chatelet P."/>
            <person name="Merdinoglu D."/>
            <person name="Delledonne M."/>
            <person name="Pezzotti M."/>
            <person name="Lecharny A."/>
            <person name="Scarpelli C."/>
            <person name="Artiguenave F."/>
            <person name="Pe M.E."/>
            <person name="Valle G."/>
            <person name="Morgante M."/>
            <person name="Caboche M."/>
            <person name="Adam-Blondon A.-F."/>
            <person name="Weissenbach J."/>
            <person name="Quetier F."/>
            <person name="Wincker P."/>
        </authorList>
    </citation>
    <scope>NUCLEOTIDE SEQUENCE [LARGE SCALE GENOMIC DNA]</scope>
    <source>
        <strain evidence="3">cv. Pinot noir / PN40024</strain>
    </source>
</reference>
<accession>F6HIU9</accession>
<protein>
    <submittedName>
        <fullName evidence="2">Uncharacterized protein</fullName>
    </submittedName>
</protein>
<organism evidence="2 3">
    <name type="scientific">Vitis vinifera</name>
    <name type="common">Grape</name>
    <dbReference type="NCBI Taxonomy" id="29760"/>
    <lineage>
        <taxon>Eukaryota</taxon>
        <taxon>Viridiplantae</taxon>
        <taxon>Streptophyta</taxon>
        <taxon>Embryophyta</taxon>
        <taxon>Tracheophyta</taxon>
        <taxon>Spermatophyta</taxon>
        <taxon>Magnoliopsida</taxon>
        <taxon>eudicotyledons</taxon>
        <taxon>Gunneridae</taxon>
        <taxon>Pentapetalae</taxon>
        <taxon>rosids</taxon>
        <taxon>Vitales</taxon>
        <taxon>Vitaceae</taxon>
        <taxon>Viteae</taxon>
        <taxon>Vitis</taxon>
    </lineage>
</organism>
<evidence type="ECO:0000313" key="2">
    <source>
        <dbReference type="EMBL" id="CCB52174.1"/>
    </source>
</evidence>